<dbReference type="EMBL" id="VCNI01000001">
    <property type="protein sequence ID" value="TMU56471.1"/>
    <property type="molecule type" value="Genomic_DNA"/>
</dbReference>
<organism evidence="2 3">
    <name type="scientific">Flagellimonas algicola</name>
    <dbReference type="NCBI Taxonomy" id="2583815"/>
    <lineage>
        <taxon>Bacteria</taxon>
        <taxon>Pseudomonadati</taxon>
        <taxon>Bacteroidota</taxon>
        <taxon>Flavobacteriia</taxon>
        <taxon>Flavobacteriales</taxon>
        <taxon>Flavobacteriaceae</taxon>
        <taxon>Flagellimonas</taxon>
    </lineage>
</organism>
<evidence type="ECO:0000313" key="3">
    <source>
        <dbReference type="Proteomes" id="UP000751614"/>
    </source>
</evidence>
<feature type="transmembrane region" description="Helical" evidence="1">
    <location>
        <begin position="75"/>
        <end position="97"/>
    </location>
</feature>
<evidence type="ECO:0000313" key="2">
    <source>
        <dbReference type="EMBL" id="TMU56471.1"/>
    </source>
</evidence>
<gene>
    <name evidence="2" type="ORF">FGG15_02730</name>
</gene>
<proteinExistence type="predicted"/>
<dbReference type="RefSeq" id="WP_138832957.1">
    <property type="nucleotide sequence ID" value="NZ_VCNI01000001.1"/>
</dbReference>
<dbReference type="Proteomes" id="UP000751614">
    <property type="component" value="Unassembled WGS sequence"/>
</dbReference>
<keyword evidence="1" id="KW-0472">Membrane</keyword>
<keyword evidence="1" id="KW-0812">Transmembrane</keyword>
<reference evidence="2 3" key="1">
    <citation type="submission" date="2019-05" db="EMBL/GenBank/DDBJ databases">
        <title>Flagellimonas sp. AsT0115, sp. nov., isolated from a marine red algae, Asparagopsis taxiformis.</title>
        <authorList>
            <person name="Kim J."/>
            <person name="Jeong S.E."/>
            <person name="Jeon C.O."/>
        </authorList>
    </citation>
    <scope>NUCLEOTIDE SEQUENCE [LARGE SCALE GENOMIC DNA]</scope>
    <source>
        <strain evidence="2 3">AsT0115</strain>
    </source>
</reference>
<evidence type="ECO:0000256" key="1">
    <source>
        <dbReference type="SAM" id="Phobius"/>
    </source>
</evidence>
<sequence length="133" mass="15126">MDKVFKVINNVFGKSEVSGKLLELFKGQRQKQREFELELKKLLHAEMTKEFQDLADARDMQKAALAQNDLFSKRFVYYLAAGLLLATTLISLLPFFVNIPQDSMNLVNRGTDFFYTVSGGSIIAFFFGAKVDK</sequence>
<accession>A0ABY2WP76</accession>
<protein>
    <recommendedName>
        <fullName evidence="4">Holin (3TMs family)</fullName>
    </recommendedName>
</protein>
<feature type="transmembrane region" description="Helical" evidence="1">
    <location>
        <begin position="113"/>
        <end position="131"/>
    </location>
</feature>
<keyword evidence="3" id="KW-1185">Reference proteome</keyword>
<comment type="caution">
    <text evidence="2">The sequence shown here is derived from an EMBL/GenBank/DDBJ whole genome shotgun (WGS) entry which is preliminary data.</text>
</comment>
<evidence type="ECO:0008006" key="4">
    <source>
        <dbReference type="Google" id="ProtNLM"/>
    </source>
</evidence>
<name>A0ABY2WP76_9FLAO</name>
<keyword evidence="1" id="KW-1133">Transmembrane helix</keyword>